<dbReference type="InterPro" id="IPR053142">
    <property type="entry name" value="PchR_regulatory_protein"/>
</dbReference>
<dbReference type="InterPro" id="IPR018060">
    <property type="entry name" value="HTH_AraC"/>
</dbReference>
<keyword evidence="6" id="KW-1185">Reference proteome</keyword>
<evidence type="ECO:0000256" key="3">
    <source>
        <dbReference type="ARBA" id="ARBA00023163"/>
    </source>
</evidence>
<protein>
    <submittedName>
        <fullName evidence="5">Helix-turn-helix transcriptional regulator</fullName>
    </submittedName>
</protein>
<dbReference type="SMART" id="SM00342">
    <property type="entry name" value="HTH_ARAC"/>
    <property type="match status" value="1"/>
</dbReference>
<dbReference type="CDD" id="cd00093">
    <property type="entry name" value="HTH_XRE"/>
    <property type="match status" value="1"/>
</dbReference>
<name>A0ABR9C4N2_9HYPH</name>
<dbReference type="InterPro" id="IPR001387">
    <property type="entry name" value="Cro/C1-type_HTH"/>
</dbReference>
<dbReference type="Pfam" id="PF12833">
    <property type="entry name" value="HTH_18"/>
    <property type="match status" value="1"/>
</dbReference>
<dbReference type="PANTHER" id="PTHR47893">
    <property type="entry name" value="REGULATORY PROTEIN PCHR"/>
    <property type="match status" value="1"/>
</dbReference>
<sequence length="331" mass="37486">MFVPLDRHKHYVTKEDLMDQPGAQHMRWVGPSLETSDEVLRGAIGFMDVEEGLSVHYSNAEDLHDLKIETECGPRLSASVFLEGHVDAFVGDFKIPMPSYDDDARHWSPIATVFSQNRIEKFVRHARKGVRLKKVTISISHDWLFAHLDRSDPRFHIFKEFAETHVSSLSWVPSTHAIGLAEQIIAAPNRSPFQHRLYITARVYGLLDEAFQHFSECPVDPPVKAIDGQDRHRLLEIETFLDDQRGNCLTVEELARHIGMSQNSLQRLISRAYGLSASRFIRKFGLAKARTALERDGLTIAEAAHIAGYSSPANFSTAFKREFGLTPKQIV</sequence>
<keyword evidence="1" id="KW-0805">Transcription regulation</keyword>
<organism evidence="5 6">
    <name type="scientific">Roseibium polysiphoniae</name>
    <dbReference type="NCBI Taxonomy" id="2571221"/>
    <lineage>
        <taxon>Bacteria</taxon>
        <taxon>Pseudomonadati</taxon>
        <taxon>Pseudomonadota</taxon>
        <taxon>Alphaproteobacteria</taxon>
        <taxon>Hyphomicrobiales</taxon>
        <taxon>Stappiaceae</taxon>
        <taxon>Roseibium</taxon>
    </lineage>
</organism>
<dbReference type="Proteomes" id="UP000615687">
    <property type="component" value="Unassembled WGS sequence"/>
</dbReference>
<feature type="domain" description="HTH araC/xylS-type" evidence="4">
    <location>
        <begin position="235"/>
        <end position="331"/>
    </location>
</feature>
<keyword evidence="2" id="KW-0238">DNA-binding</keyword>
<dbReference type="PROSITE" id="PS01124">
    <property type="entry name" value="HTH_ARAC_FAMILY_2"/>
    <property type="match status" value="1"/>
</dbReference>
<dbReference type="EMBL" id="JACYXJ010000001">
    <property type="protein sequence ID" value="MBD8874720.1"/>
    <property type="molecule type" value="Genomic_DNA"/>
</dbReference>
<dbReference type="PANTHER" id="PTHR47893:SF1">
    <property type="entry name" value="REGULATORY PROTEIN PCHR"/>
    <property type="match status" value="1"/>
</dbReference>
<reference evidence="5 6" key="1">
    <citation type="submission" date="2020-09" db="EMBL/GenBank/DDBJ databases">
        <title>The genome sequence of type strain Labrenzia polysiphoniae KACC 19711.</title>
        <authorList>
            <person name="Liu Y."/>
        </authorList>
    </citation>
    <scope>NUCLEOTIDE SEQUENCE [LARGE SCALE GENOMIC DNA]</scope>
    <source>
        <strain evidence="5 6">KACC 19711</strain>
    </source>
</reference>
<dbReference type="InterPro" id="IPR009057">
    <property type="entry name" value="Homeodomain-like_sf"/>
</dbReference>
<comment type="caution">
    <text evidence="5">The sequence shown here is derived from an EMBL/GenBank/DDBJ whole genome shotgun (WGS) entry which is preliminary data.</text>
</comment>
<keyword evidence="3" id="KW-0804">Transcription</keyword>
<gene>
    <name evidence="5" type="ORF">IG617_00355</name>
</gene>
<dbReference type="SUPFAM" id="SSF46689">
    <property type="entry name" value="Homeodomain-like"/>
    <property type="match status" value="1"/>
</dbReference>
<evidence type="ECO:0000259" key="4">
    <source>
        <dbReference type="PROSITE" id="PS01124"/>
    </source>
</evidence>
<dbReference type="InterPro" id="IPR020449">
    <property type="entry name" value="Tscrpt_reg_AraC-type_HTH"/>
</dbReference>
<evidence type="ECO:0000256" key="1">
    <source>
        <dbReference type="ARBA" id="ARBA00023015"/>
    </source>
</evidence>
<accession>A0ABR9C4N2</accession>
<proteinExistence type="predicted"/>
<dbReference type="RefSeq" id="WP_192106283.1">
    <property type="nucleotide sequence ID" value="NZ_JACYXJ010000001.1"/>
</dbReference>
<evidence type="ECO:0000313" key="5">
    <source>
        <dbReference type="EMBL" id="MBD8874720.1"/>
    </source>
</evidence>
<dbReference type="Gene3D" id="1.10.10.60">
    <property type="entry name" value="Homeodomain-like"/>
    <property type="match status" value="1"/>
</dbReference>
<evidence type="ECO:0000256" key="2">
    <source>
        <dbReference type="ARBA" id="ARBA00023125"/>
    </source>
</evidence>
<dbReference type="PRINTS" id="PR00032">
    <property type="entry name" value="HTHARAC"/>
</dbReference>
<evidence type="ECO:0000313" key="6">
    <source>
        <dbReference type="Proteomes" id="UP000615687"/>
    </source>
</evidence>